<keyword evidence="2" id="KW-1185">Reference proteome</keyword>
<gene>
    <name evidence="1" type="ORF">SARC_16870</name>
</gene>
<dbReference type="Proteomes" id="UP000054560">
    <property type="component" value="Unassembled WGS sequence"/>
</dbReference>
<feature type="non-terminal residue" evidence="1">
    <location>
        <position position="81"/>
    </location>
</feature>
<name>A0A0L0F1L0_9EUKA</name>
<accession>A0A0L0F1L0</accession>
<dbReference type="AlphaFoldDB" id="A0A0L0F1L0"/>
<dbReference type="RefSeq" id="XP_014144502.1">
    <property type="nucleotide sequence ID" value="XM_014289027.1"/>
</dbReference>
<dbReference type="GeneID" id="25917374"/>
<reference evidence="1 2" key="1">
    <citation type="submission" date="2011-02" db="EMBL/GenBank/DDBJ databases">
        <title>The Genome Sequence of Sphaeroforma arctica JP610.</title>
        <authorList>
            <consortium name="The Broad Institute Genome Sequencing Platform"/>
            <person name="Russ C."/>
            <person name="Cuomo C."/>
            <person name="Young S.K."/>
            <person name="Zeng Q."/>
            <person name="Gargeya S."/>
            <person name="Alvarado L."/>
            <person name="Berlin A."/>
            <person name="Chapman S.B."/>
            <person name="Chen Z."/>
            <person name="Freedman E."/>
            <person name="Gellesch M."/>
            <person name="Goldberg J."/>
            <person name="Griggs A."/>
            <person name="Gujja S."/>
            <person name="Heilman E."/>
            <person name="Heiman D."/>
            <person name="Howarth C."/>
            <person name="Mehta T."/>
            <person name="Neiman D."/>
            <person name="Pearson M."/>
            <person name="Roberts A."/>
            <person name="Saif S."/>
            <person name="Shea T."/>
            <person name="Shenoy N."/>
            <person name="Sisk P."/>
            <person name="Stolte C."/>
            <person name="Sykes S."/>
            <person name="White J."/>
            <person name="Yandava C."/>
            <person name="Burger G."/>
            <person name="Gray M.W."/>
            <person name="Holland P.W.H."/>
            <person name="King N."/>
            <person name="Lang F.B.F."/>
            <person name="Roger A.J."/>
            <person name="Ruiz-Trillo I."/>
            <person name="Haas B."/>
            <person name="Nusbaum C."/>
            <person name="Birren B."/>
        </authorList>
    </citation>
    <scope>NUCLEOTIDE SEQUENCE [LARGE SCALE GENOMIC DNA]</scope>
    <source>
        <strain evidence="1 2">JP610</strain>
    </source>
</reference>
<dbReference type="EMBL" id="KQ250700">
    <property type="protein sequence ID" value="KNC70600.1"/>
    <property type="molecule type" value="Genomic_DNA"/>
</dbReference>
<proteinExistence type="predicted"/>
<organism evidence="1 2">
    <name type="scientific">Sphaeroforma arctica JP610</name>
    <dbReference type="NCBI Taxonomy" id="667725"/>
    <lineage>
        <taxon>Eukaryota</taxon>
        <taxon>Ichthyosporea</taxon>
        <taxon>Ichthyophonida</taxon>
        <taxon>Sphaeroforma</taxon>
    </lineage>
</organism>
<protein>
    <submittedName>
        <fullName evidence="1">Uncharacterized protein</fullName>
    </submittedName>
</protein>
<evidence type="ECO:0000313" key="1">
    <source>
        <dbReference type="EMBL" id="KNC70600.1"/>
    </source>
</evidence>
<evidence type="ECO:0000313" key="2">
    <source>
        <dbReference type="Proteomes" id="UP000054560"/>
    </source>
</evidence>
<sequence>MVIKKFAITTNQDLYSLHEVDAEGVDKAIADTDCLVDVMIQWGVQLYPHRSLKLDFNTKKCGKGQRQSGVTCREAAAAIDE</sequence>